<gene>
    <name evidence="2" type="ORF">AAG747_02355</name>
</gene>
<evidence type="ECO:0000259" key="1">
    <source>
        <dbReference type="Pfam" id="PF10108"/>
    </source>
</evidence>
<dbReference type="InterPro" id="IPR019288">
    <property type="entry name" value="3'-5'_exonuclease_PolB-like"/>
</dbReference>
<dbReference type="EMBL" id="JBDKWZ010000001">
    <property type="protein sequence ID" value="MEN7546732.1"/>
    <property type="molecule type" value="Genomic_DNA"/>
</dbReference>
<keyword evidence="2" id="KW-0540">Nuclease</keyword>
<dbReference type="SUPFAM" id="SSF53098">
    <property type="entry name" value="Ribonuclease H-like"/>
    <property type="match status" value="1"/>
</dbReference>
<dbReference type="InterPro" id="IPR036397">
    <property type="entry name" value="RNaseH_sf"/>
</dbReference>
<accession>A0AAW9RP92</accession>
<evidence type="ECO:0000313" key="2">
    <source>
        <dbReference type="EMBL" id="MEN7546732.1"/>
    </source>
</evidence>
<evidence type="ECO:0000313" key="3">
    <source>
        <dbReference type="Proteomes" id="UP001403385"/>
    </source>
</evidence>
<feature type="domain" description="Predicted 3'-5' exonuclease PolB-like" evidence="1">
    <location>
        <begin position="62"/>
        <end position="222"/>
    </location>
</feature>
<proteinExistence type="predicted"/>
<dbReference type="GO" id="GO:0004527">
    <property type="term" value="F:exonuclease activity"/>
    <property type="evidence" value="ECO:0007669"/>
    <property type="project" value="UniProtKB-KW"/>
</dbReference>
<dbReference type="CDD" id="cd05782">
    <property type="entry name" value="DNA_polB_like1_exo"/>
    <property type="match status" value="1"/>
</dbReference>
<sequence length="234" mass="26873">MKAFQLLQNLLFVDIETVPEWAEWEQVPEKMQLLWEKKALSIDKEADAADLYSKKAGIYAEFGKIIAIGVGYFCLDEASELSFRVKTFKQQKEEDLLQAFHSLLQKPYTLVAHNGKEFDFPYLCRRFFVKGIALPKSLQIQGKKPWGIPHIDTMEMWTFGDRKSYTSLDLLATILDISSSKGDMEGSKVRDVYYNEKNLEKIAEYCSNDVVVTARLFLKLKSLPPISEKAIIKV</sequence>
<protein>
    <submittedName>
        <fullName evidence="2">3'-5' exonuclease</fullName>
        <ecNumber evidence="2">3.1.-.-</ecNumber>
    </submittedName>
</protein>
<dbReference type="Gene3D" id="3.30.420.10">
    <property type="entry name" value="Ribonuclease H-like superfamily/Ribonuclease H"/>
    <property type="match status" value="1"/>
</dbReference>
<dbReference type="GO" id="GO:0003676">
    <property type="term" value="F:nucleic acid binding"/>
    <property type="evidence" value="ECO:0007669"/>
    <property type="project" value="InterPro"/>
</dbReference>
<dbReference type="Pfam" id="PF10108">
    <property type="entry name" value="DNA_pol_B_exo2"/>
    <property type="match status" value="1"/>
</dbReference>
<keyword evidence="2" id="KW-0378">Hydrolase</keyword>
<dbReference type="InterPro" id="IPR012337">
    <property type="entry name" value="RNaseH-like_sf"/>
</dbReference>
<dbReference type="AlphaFoldDB" id="A0AAW9RP92"/>
<keyword evidence="2" id="KW-0269">Exonuclease</keyword>
<reference evidence="2 3" key="1">
    <citation type="submission" date="2024-04" db="EMBL/GenBank/DDBJ databases">
        <title>Novel genus in family Flammeovirgaceae.</title>
        <authorList>
            <person name="Nguyen T.H."/>
            <person name="Vuong T.Q."/>
            <person name="Le H."/>
            <person name="Kim S.-G."/>
        </authorList>
    </citation>
    <scope>NUCLEOTIDE SEQUENCE [LARGE SCALE GENOMIC DNA]</scope>
    <source>
        <strain evidence="2 3">JCM 23209</strain>
    </source>
</reference>
<dbReference type="EC" id="3.1.-.-" evidence="2"/>
<dbReference type="RefSeq" id="WP_346819514.1">
    <property type="nucleotide sequence ID" value="NZ_JBDKWZ010000001.1"/>
</dbReference>
<comment type="caution">
    <text evidence="2">The sequence shown here is derived from an EMBL/GenBank/DDBJ whole genome shotgun (WGS) entry which is preliminary data.</text>
</comment>
<organism evidence="2 3">
    <name type="scientific">Rapidithrix thailandica</name>
    <dbReference type="NCBI Taxonomy" id="413964"/>
    <lineage>
        <taxon>Bacteria</taxon>
        <taxon>Pseudomonadati</taxon>
        <taxon>Bacteroidota</taxon>
        <taxon>Cytophagia</taxon>
        <taxon>Cytophagales</taxon>
        <taxon>Flammeovirgaceae</taxon>
        <taxon>Rapidithrix</taxon>
    </lineage>
</organism>
<dbReference type="Proteomes" id="UP001403385">
    <property type="component" value="Unassembled WGS sequence"/>
</dbReference>
<name>A0AAW9RP92_9BACT</name>
<keyword evidence="3" id="KW-1185">Reference proteome</keyword>